<dbReference type="InterPro" id="IPR006153">
    <property type="entry name" value="Cation/H_exchanger_TM"/>
</dbReference>
<feature type="transmembrane region" description="Helical" evidence="5">
    <location>
        <begin position="157"/>
        <end position="178"/>
    </location>
</feature>
<protein>
    <submittedName>
        <fullName evidence="7">Kef-type K+ transport system membrane component KefB</fullName>
    </submittedName>
</protein>
<organism evidence="7 8">
    <name type="scientific">Paludibacterium purpuratum</name>
    <dbReference type="NCBI Taxonomy" id="1144873"/>
    <lineage>
        <taxon>Bacteria</taxon>
        <taxon>Pseudomonadati</taxon>
        <taxon>Pseudomonadota</taxon>
        <taxon>Betaproteobacteria</taxon>
        <taxon>Neisseriales</taxon>
        <taxon>Chromobacteriaceae</taxon>
        <taxon>Paludibacterium</taxon>
    </lineage>
</organism>
<name>A0A4R7B095_9NEIS</name>
<dbReference type="InterPro" id="IPR038770">
    <property type="entry name" value="Na+/solute_symporter_sf"/>
</dbReference>
<keyword evidence="8" id="KW-1185">Reference proteome</keyword>
<keyword evidence="3 5" id="KW-1133">Transmembrane helix</keyword>
<evidence type="ECO:0000256" key="1">
    <source>
        <dbReference type="ARBA" id="ARBA00004141"/>
    </source>
</evidence>
<dbReference type="GO" id="GO:0015297">
    <property type="term" value="F:antiporter activity"/>
    <property type="evidence" value="ECO:0007669"/>
    <property type="project" value="InterPro"/>
</dbReference>
<dbReference type="OrthoDB" id="8617652at2"/>
<feature type="transmembrane region" description="Helical" evidence="5">
    <location>
        <begin position="231"/>
        <end position="258"/>
    </location>
</feature>
<keyword evidence="4 5" id="KW-0472">Membrane</keyword>
<dbReference type="RefSeq" id="WP_133682444.1">
    <property type="nucleotide sequence ID" value="NZ_SNZP01000012.1"/>
</dbReference>
<feature type="transmembrane region" description="Helical" evidence="5">
    <location>
        <begin position="335"/>
        <end position="353"/>
    </location>
</feature>
<evidence type="ECO:0000313" key="8">
    <source>
        <dbReference type="Proteomes" id="UP000295611"/>
    </source>
</evidence>
<feature type="transmembrane region" description="Helical" evidence="5">
    <location>
        <begin position="124"/>
        <end position="145"/>
    </location>
</feature>
<feature type="transmembrane region" description="Helical" evidence="5">
    <location>
        <begin position="198"/>
        <end position="219"/>
    </location>
</feature>
<reference evidence="7 8" key="1">
    <citation type="submission" date="2019-03" db="EMBL/GenBank/DDBJ databases">
        <title>Genomic Encyclopedia of Type Strains, Phase III (KMG-III): the genomes of soil and plant-associated and newly described type strains.</title>
        <authorList>
            <person name="Whitman W."/>
        </authorList>
    </citation>
    <scope>NUCLEOTIDE SEQUENCE [LARGE SCALE GENOMIC DNA]</scope>
    <source>
        <strain evidence="7 8">CECT 8976</strain>
    </source>
</reference>
<dbReference type="EMBL" id="SNZP01000012">
    <property type="protein sequence ID" value="TDR73834.1"/>
    <property type="molecule type" value="Genomic_DNA"/>
</dbReference>
<feature type="transmembrane region" description="Helical" evidence="5">
    <location>
        <begin position="365"/>
        <end position="384"/>
    </location>
</feature>
<evidence type="ECO:0000256" key="4">
    <source>
        <dbReference type="ARBA" id="ARBA00023136"/>
    </source>
</evidence>
<feature type="domain" description="Cation/H+ exchanger transmembrane" evidence="6">
    <location>
        <begin position="21"/>
        <end position="384"/>
    </location>
</feature>
<feature type="transmembrane region" description="Helical" evidence="5">
    <location>
        <begin position="273"/>
        <end position="290"/>
    </location>
</feature>
<proteinExistence type="predicted"/>
<dbReference type="PANTHER" id="PTHR43021:SF2">
    <property type="entry name" value="CATION_H+ EXCHANGER DOMAIN-CONTAINING PROTEIN"/>
    <property type="match status" value="1"/>
</dbReference>
<dbReference type="GO" id="GO:1902600">
    <property type="term" value="P:proton transmembrane transport"/>
    <property type="evidence" value="ECO:0007669"/>
    <property type="project" value="InterPro"/>
</dbReference>
<evidence type="ECO:0000256" key="5">
    <source>
        <dbReference type="SAM" id="Phobius"/>
    </source>
</evidence>
<comment type="caution">
    <text evidence="7">The sequence shown here is derived from an EMBL/GenBank/DDBJ whole genome shotgun (WGS) entry which is preliminary data.</text>
</comment>
<dbReference type="AlphaFoldDB" id="A0A4R7B095"/>
<keyword evidence="2 5" id="KW-0812">Transmembrane</keyword>
<gene>
    <name evidence="7" type="ORF">DFP86_11238</name>
</gene>
<evidence type="ECO:0000313" key="7">
    <source>
        <dbReference type="EMBL" id="TDR73834.1"/>
    </source>
</evidence>
<dbReference type="Proteomes" id="UP000295611">
    <property type="component" value="Unassembled WGS sequence"/>
</dbReference>
<dbReference type="Pfam" id="PF00999">
    <property type="entry name" value="Na_H_Exchanger"/>
    <property type="match status" value="1"/>
</dbReference>
<evidence type="ECO:0000256" key="2">
    <source>
        <dbReference type="ARBA" id="ARBA00022692"/>
    </source>
</evidence>
<feature type="transmembrane region" description="Helical" evidence="5">
    <location>
        <begin position="68"/>
        <end position="83"/>
    </location>
</feature>
<dbReference type="PANTHER" id="PTHR43021">
    <property type="entry name" value="NA(+)/H(+) ANTIPORTER-RELATED"/>
    <property type="match status" value="1"/>
</dbReference>
<comment type="subcellular location">
    <subcellularLocation>
        <location evidence="1">Membrane</location>
        <topology evidence="1">Multi-pass membrane protein</topology>
    </subcellularLocation>
</comment>
<dbReference type="GO" id="GO:0016020">
    <property type="term" value="C:membrane"/>
    <property type="evidence" value="ECO:0007669"/>
    <property type="project" value="UniProtKB-SubCell"/>
</dbReference>
<feature type="transmembrane region" description="Helical" evidence="5">
    <location>
        <begin position="302"/>
        <end position="323"/>
    </location>
</feature>
<evidence type="ECO:0000259" key="6">
    <source>
        <dbReference type="Pfam" id="PF00999"/>
    </source>
</evidence>
<feature type="transmembrane region" description="Helical" evidence="5">
    <location>
        <begin position="6"/>
        <end position="28"/>
    </location>
</feature>
<accession>A0A4R7B095</accession>
<evidence type="ECO:0000256" key="3">
    <source>
        <dbReference type="ARBA" id="ARBA00022989"/>
    </source>
</evidence>
<feature type="transmembrane region" description="Helical" evidence="5">
    <location>
        <begin position="40"/>
        <end position="62"/>
    </location>
</feature>
<feature type="transmembrane region" description="Helical" evidence="5">
    <location>
        <begin position="95"/>
        <end position="118"/>
    </location>
</feature>
<sequence>MTLPFASTSLLNPLTALGIILALGILGGQIARKSSAIPTLTGYIVTGLIIGPHGLGLISQPLIDTSDIFVQLALGIALFEMGRRIDLRWLRHERALLVTALGGGAVCFLALYLTLSLFGVHQETAAVLAILALSCSPAALLEVLRETRAEGQVSERLVTYAGIGNLLALTGYCLTLGWSRQNGGLALESWLLQPSWTFLGSAGIGLMAGLVAINANRWIGAQYREAQEVLLFALIALTVGLSSALHMLPALALLIFGLSTRNMPSGYAVGSPWVMRYSVVFFAALFVIAGSRLDLRVLGDHLPLALLFVCVRSALHILTGALMAHANGLARRCGALMGLALMPMSGTANLALLTSPALLPASASAILPLAIATLCLTELIGPPLTQLALKLAGETRPHT</sequence>
<dbReference type="Gene3D" id="1.20.1530.20">
    <property type="match status" value="1"/>
</dbReference>